<dbReference type="GO" id="GO:0005886">
    <property type="term" value="C:plasma membrane"/>
    <property type="evidence" value="ECO:0007669"/>
    <property type="project" value="UniProtKB-SubCell"/>
</dbReference>
<keyword evidence="8 9" id="KW-0472">Membrane</keyword>
<organism evidence="12 13">
    <name type="scientific">Candidatus Scybalomonas excrementavium</name>
    <dbReference type="NCBI Taxonomy" id="2840943"/>
    <lineage>
        <taxon>Bacteria</taxon>
        <taxon>Bacillati</taxon>
        <taxon>Bacillota</taxon>
        <taxon>Clostridia</taxon>
        <taxon>Lachnospirales</taxon>
        <taxon>Lachnospiraceae</taxon>
        <taxon>Lachnospiraceae incertae sedis</taxon>
        <taxon>Candidatus Scybalomonas</taxon>
    </lineage>
</organism>
<evidence type="ECO:0000256" key="7">
    <source>
        <dbReference type="ARBA" id="ARBA00022989"/>
    </source>
</evidence>
<dbReference type="InterPro" id="IPR003439">
    <property type="entry name" value="ABC_transporter-like_ATP-bd"/>
</dbReference>
<keyword evidence="3" id="KW-1003">Cell membrane</keyword>
<dbReference type="Gene3D" id="1.20.1560.10">
    <property type="entry name" value="ABC transporter type 1, transmembrane domain"/>
    <property type="match status" value="1"/>
</dbReference>
<keyword evidence="6 12" id="KW-0067">ATP-binding</keyword>
<evidence type="ECO:0000256" key="8">
    <source>
        <dbReference type="ARBA" id="ARBA00023136"/>
    </source>
</evidence>
<dbReference type="PROSITE" id="PS50929">
    <property type="entry name" value="ABC_TM1F"/>
    <property type="match status" value="1"/>
</dbReference>
<dbReference type="SUPFAM" id="SSF52540">
    <property type="entry name" value="P-loop containing nucleoside triphosphate hydrolases"/>
    <property type="match status" value="1"/>
</dbReference>
<keyword evidence="7 9" id="KW-1133">Transmembrane helix</keyword>
<name>A0A9D9I299_9FIRM</name>
<evidence type="ECO:0000313" key="13">
    <source>
        <dbReference type="Proteomes" id="UP000823618"/>
    </source>
</evidence>
<feature type="domain" description="ABC transmembrane type-1" evidence="11">
    <location>
        <begin position="43"/>
        <end position="335"/>
    </location>
</feature>
<evidence type="ECO:0000256" key="6">
    <source>
        <dbReference type="ARBA" id="ARBA00022840"/>
    </source>
</evidence>
<dbReference type="PROSITE" id="PS00211">
    <property type="entry name" value="ABC_TRANSPORTER_1"/>
    <property type="match status" value="1"/>
</dbReference>
<accession>A0A9D9I299</accession>
<evidence type="ECO:0000259" key="11">
    <source>
        <dbReference type="PROSITE" id="PS50929"/>
    </source>
</evidence>
<feature type="transmembrane region" description="Helical" evidence="9">
    <location>
        <begin position="191"/>
        <end position="211"/>
    </location>
</feature>
<dbReference type="InterPro" id="IPR036640">
    <property type="entry name" value="ABC1_TM_sf"/>
</dbReference>
<feature type="transmembrane region" description="Helical" evidence="9">
    <location>
        <begin position="279"/>
        <end position="300"/>
    </location>
</feature>
<evidence type="ECO:0000256" key="9">
    <source>
        <dbReference type="SAM" id="Phobius"/>
    </source>
</evidence>
<dbReference type="InterPro" id="IPR011527">
    <property type="entry name" value="ABC1_TM_dom"/>
</dbReference>
<evidence type="ECO:0000256" key="2">
    <source>
        <dbReference type="ARBA" id="ARBA00022448"/>
    </source>
</evidence>
<dbReference type="FunFam" id="1.20.1560.10:FF:000011">
    <property type="entry name" value="Multidrug ABC transporter ATP-binding protein"/>
    <property type="match status" value="1"/>
</dbReference>
<dbReference type="Pfam" id="PF00005">
    <property type="entry name" value="ABC_tran"/>
    <property type="match status" value="1"/>
</dbReference>
<comment type="caution">
    <text evidence="12">The sequence shown here is derived from an EMBL/GenBank/DDBJ whole genome shotgun (WGS) entry which is preliminary data.</text>
</comment>
<dbReference type="SMART" id="SM00382">
    <property type="entry name" value="AAA"/>
    <property type="match status" value="1"/>
</dbReference>
<dbReference type="PANTHER" id="PTHR43394:SF1">
    <property type="entry name" value="ATP-BINDING CASSETTE SUB-FAMILY B MEMBER 10, MITOCHONDRIAL"/>
    <property type="match status" value="1"/>
</dbReference>
<dbReference type="InterPro" id="IPR017871">
    <property type="entry name" value="ABC_transporter-like_CS"/>
</dbReference>
<evidence type="ECO:0000256" key="3">
    <source>
        <dbReference type="ARBA" id="ARBA00022475"/>
    </source>
</evidence>
<dbReference type="EMBL" id="JADIML010000299">
    <property type="protein sequence ID" value="MBO8464335.1"/>
    <property type="molecule type" value="Genomic_DNA"/>
</dbReference>
<protein>
    <submittedName>
        <fullName evidence="12">ABC transporter ATP-binding protein</fullName>
    </submittedName>
</protein>
<dbReference type="SUPFAM" id="SSF90123">
    <property type="entry name" value="ABC transporter transmembrane region"/>
    <property type="match status" value="1"/>
</dbReference>
<dbReference type="GO" id="GO:0015421">
    <property type="term" value="F:ABC-type oligopeptide transporter activity"/>
    <property type="evidence" value="ECO:0007669"/>
    <property type="project" value="TreeGrafter"/>
</dbReference>
<feature type="transmembrane region" description="Helical" evidence="9">
    <location>
        <begin position="168"/>
        <end position="185"/>
    </location>
</feature>
<dbReference type="Pfam" id="PF00664">
    <property type="entry name" value="ABC_membrane"/>
    <property type="match status" value="1"/>
</dbReference>
<dbReference type="GO" id="GO:0016887">
    <property type="term" value="F:ATP hydrolysis activity"/>
    <property type="evidence" value="ECO:0007669"/>
    <property type="project" value="InterPro"/>
</dbReference>
<feature type="domain" description="ABC transporter" evidence="10">
    <location>
        <begin position="369"/>
        <end position="603"/>
    </location>
</feature>
<feature type="transmembrane region" description="Helical" evidence="9">
    <location>
        <begin position="88"/>
        <end position="109"/>
    </location>
</feature>
<feature type="transmembrane region" description="Helical" evidence="9">
    <location>
        <begin position="40"/>
        <end position="58"/>
    </location>
</feature>
<dbReference type="FunFam" id="3.40.50.300:FF:000287">
    <property type="entry name" value="Multidrug ABC transporter ATP-binding protein"/>
    <property type="match status" value="1"/>
</dbReference>
<evidence type="ECO:0000256" key="5">
    <source>
        <dbReference type="ARBA" id="ARBA00022741"/>
    </source>
</evidence>
<dbReference type="GO" id="GO:0005524">
    <property type="term" value="F:ATP binding"/>
    <property type="evidence" value="ECO:0007669"/>
    <property type="project" value="UniProtKB-KW"/>
</dbReference>
<dbReference type="CDD" id="cd18547">
    <property type="entry name" value="ABC_6TM_Tm288_like"/>
    <property type="match status" value="1"/>
</dbReference>
<dbReference type="InterPro" id="IPR003593">
    <property type="entry name" value="AAA+_ATPase"/>
</dbReference>
<dbReference type="Gene3D" id="3.40.50.300">
    <property type="entry name" value="P-loop containing nucleotide triphosphate hydrolases"/>
    <property type="match status" value="1"/>
</dbReference>
<keyword evidence="2" id="KW-0813">Transport</keyword>
<dbReference type="PANTHER" id="PTHR43394">
    <property type="entry name" value="ATP-DEPENDENT PERMEASE MDL1, MITOCHONDRIAL"/>
    <property type="match status" value="1"/>
</dbReference>
<keyword evidence="4 9" id="KW-0812">Transmembrane</keyword>
<evidence type="ECO:0000259" key="10">
    <source>
        <dbReference type="PROSITE" id="PS50893"/>
    </source>
</evidence>
<gene>
    <name evidence="12" type="ORF">IAC13_10430</name>
</gene>
<reference evidence="12" key="1">
    <citation type="submission" date="2020-10" db="EMBL/GenBank/DDBJ databases">
        <authorList>
            <person name="Gilroy R."/>
        </authorList>
    </citation>
    <scope>NUCLEOTIDE SEQUENCE</scope>
    <source>
        <strain evidence="12">E3-2379</strain>
    </source>
</reference>
<dbReference type="AlphaFoldDB" id="A0A9D9I299"/>
<reference evidence="12" key="2">
    <citation type="journal article" date="2021" name="PeerJ">
        <title>Extensive microbial diversity within the chicken gut microbiome revealed by metagenomics and culture.</title>
        <authorList>
            <person name="Gilroy R."/>
            <person name="Ravi A."/>
            <person name="Getino M."/>
            <person name="Pursley I."/>
            <person name="Horton D.L."/>
            <person name="Alikhan N.F."/>
            <person name="Baker D."/>
            <person name="Gharbi K."/>
            <person name="Hall N."/>
            <person name="Watson M."/>
            <person name="Adriaenssens E.M."/>
            <person name="Foster-Nyarko E."/>
            <person name="Jarju S."/>
            <person name="Secka A."/>
            <person name="Antonio M."/>
            <person name="Oren A."/>
            <person name="Chaudhuri R.R."/>
            <person name="La Ragione R."/>
            <person name="Hildebrand F."/>
            <person name="Pallen M.J."/>
        </authorList>
    </citation>
    <scope>NUCLEOTIDE SEQUENCE</scope>
    <source>
        <strain evidence="12">E3-2379</strain>
    </source>
</reference>
<dbReference type="PROSITE" id="PS50893">
    <property type="entry name" value="ABC_TRANSPORTER_2"/>
    <property type="match status" value="1"/>
</dbReference>
<proteinExistence type="predicted"/>
<evidence type="ECO:0000256" key="1">
    <source>
        <dbReference type="ARBA" id="ARBA00004651"/>
    </source>
</evidence>
<sequence length="612" mass="68637">MSNAKKSGSMQHGPMGAGEKAKDFKGSIGKLLKFMGKYHFRFLIMICFAILGTIFNILGPDILGDATSEIFTGLMAKIQGTGGIDYDAIIKILLTLLALYVMSAVFSFIQGLIMTGISNDVSYSLRKEISIKIHKMPMKYFESRTVGEVLSRVTNDVDTLQMSLNQSVTQLITSTITIIGVLIMMLRINVWMTLCALLILPISAGLIGFVMKHSQKYFQQQQSFLGKVNGQVEEVYSGHNIVKVFNKEQSVVEDFEKTNAKLYESAWKSQFFSGMMMPIMMFVGNLGYVMVAILGGYMVMKGQLKVGKIQSFFQYIRNFTMPIQQIAQVGNMLQSTAAAAERVFEFLAEEEEEQNVENPVHIDNLEGNVTFEHVQFGYNEDKIVINDFSATIKEGQKVAIVGPTGAGKTTMIKLLMRFYDVNKGSIKIDGHDLRDFNRSELREMFGMVLQDTWLYNGSIMENIRYGRLDATDEEVMKAAKAARAEHFILTQPDGYQMILDEETSNISQGQKQLLTIARAILADPKILILDEATSSVDTRTEVEIQKAMDTLMEGRTSFVIAHRLSTIRDADLILVMKDGDIIEQGNHEELLARGGFYEKLYNSQFEEVEESA</sequence>
<evidence type="ECO:0000256" key="4">
    <source>
        <dbReference type="ARBA" id="ARBA00022692"/>
    </source>
</evidence>
<dbReference type="InterPro" id="IPR039421">
    <property type="entry name" value="Type_1_exporter"/>
</dbReference>
<comment type="subcellular location">
    <subcellularLocation>
        <location evidence="1">Cell membrane</location>
        <topology evidence="1">Multi-pass membrane protein</topology>
    </subcellularLocation>
</comment>
<evidence type="ECO:0000313" key="12">
    <source>
        <dbReference type="EMBL" id="MBO8464335.1"/>
    </source>
</evidence>
<dbReference type="CDD" id="cd03254">
    <property type="entry name" value="ABCC_Glucan_exporter_like"/>
    <property type="match status" value="1"/>
</dbReference>
<keyword evidence="5" id="KW-0547">Nucleotide-binding</keyword>
<dbReference type="Proteomes" id="UP000823618">
    <property type="component" value="Unassembled WGS sequence"/>
</dbReference>
<dbReference type="InterPro" id="IPR027417">
    <property type="entry name" value="P-loop_NTPase"/>
</dbReference>